<sequence length="117" mass="12671">MRANFWIAVFAVCITKALCICVSTPLQKETTVSGKIRNYCEYEGIKVMPGAKFDTLDCFSCECSKNGLECCGTGIRPGAIELPIGCDFIGDGCELLYVEATDHSKLCGTGKPVFRTP</sequence>
<dbReference type="EMBL" id="JBJQND010000005">
    <property type="protein sequence ID" value="KAL3877793.1"/>
    <property type="molecule type" value="Genomic_DNA"/>
</dbReference>
<evidence type="ECO:0000256" key="3">
    <source>
        <dbReference type="ARBA" id="ARBA00022525"/>
    </source>
</evidence>
<accession>A0ABD3WYH6</accession>
<keyword evidence="4" id="KW-1015">Disulfide bond</keyword>
<name>A0ABD3WYH6_SINWO</name>
<evidence type="ECO:0000313" key="7">
    <source>
        <dbReference type="Proteomes" id="UP001634394"/>
    </source>
</evidence>
<dbReference type="GO" id="GO:0005576">
    <property type="term" value="C:extracellular region"/>
    <property type="evidence" value="ECO:0007669"/>
    <property type="project" value="UniProtKB-SubCell"/>
</dbReference>
<dbReference type="PANTHER" id="PTHR10500:SF0">
    <property type="entry name" value="SCO-SPONDIN-LIKE"/>
    <property type="match status" value="1"/>
</dbReference>
<keyword evidence="7" id="KW-1185">Reference proteome</keyword>
<evidence type="ECO:0008006" key="8">
    <source>
        <dbReference type="Google" id="ProtNLM"/>
    </source>
</evidence>
<evidence type="ECO:0000256" key="1">
    <source>
        <dbReference type="ARBA" id="ARBA00004613"/>
    </source>
</evidence>
<keyword evidence="5" id="KW-0732">Signal</keyword>
<proteinExistence type="inferred from homology"/>
<comment type="caution">
    <text evidence="6">The sequence shown here is derived from an EMBL/GenBank/DDBJ whole genome shotgun (WGS) entry which is preliminary data.</text>
</comment>
<dbReference type="Pfam" id="PF05825">
    <property type="entry name" value="PSP94"/>
    <property type="match status" value="1"/>
</dbReference>
<comment type="similarity">
    <text evidence="2">Belongs to the beta-microseminoprotein family.</text>
</comment>
<keyword evidence="3" id="KW-0964">Secreted</keyword>
<dbReference type="Gene3D" id="2.60.40.1900">
    <property type="entry name" value="Beta-microseminoprotein (PSP94) domain"/>
    <property type="match status" value="1"/>
</dbReference>
<gene>
    <name evidence="6" type="ORF">ACJMK2_035443</name>
</gene>
<feature type="signal peptide" evidence="5">
    <location>
        <begin position="1"/>
        <end position="19"/>
    </location>
</feature>
<evidence type="ECO:0000313" key="6">
    <source>
        <dbReference type="EMBL" id="KAL3877793.1"/>
    </source>
</evidence>
<feature type="chain" id="PRO_5044882878" description="Beta-microseminoprotein" evidence="5">
    <location>
        <begin position="20"/>
        <end position="117"/>
    </location>
</feature>
<dbReference type="PANTHER" id="PTHR10500">
    <property type="entry name" value="BETA-MICROSEMINOPROTEIN"/>
    <property type="match status" value="1"/>
</dbReference>
<dbReference type="AlphaFoldDB" id="A0ABD3WYH6"/>
<protein>
    <recommendedName>
        <fullName evidence="8">Beta-microseminoprotein</fullName>
    </recommendedName>
</protein>
<evidence type="ECO:0000256" key="5">
    <source>
        <dbReference type="SAM" id="SignalP"/>
    </source>
</evidence>
<dbReference type="InterPro" id="IPR008735">
    <property type="entry name" value="PSP94"/>
</dbReference>
<evidence type="ECO:0000256" key="4">
    <source>
        <dbReference type="ARBA" id="ARBA00023157"/>
    </source>
</evidence>
<reference evidence="6 7" key="1">
    <citation type="submission" date="2024-11" db="EMBL/GenBank/DDBJ databases">
        <title>Chromosome-level genome assembly of the freshwater bivalve Anodonta woodiana.</title>
        <authorList>
            <person name="Chen X."/>
        </authorList>
    </citation>
    <scope>NUCLEOTIDE SEQUENCE [LARGE SCALE GENOMIC DNA]</scope>
    <source>
        <strain evidence="6">MN2024</strain>
        <tissue evidence="6">Gills</tissue>
    </source>
</reference>
<evidence type="ECO:0000256" key="2">
    <source>
        <dbReference type="ARBA" id="ARBA00010352"/>
    </source>
</evidence>
<organism evidence="6 7">
    <name type="scientific">Sinanodonta woodiana</name>
    <name type="common">Chinese pond mussel</name>
    <name type="synonym">Anodonta woodiana</name>
    <dbReference type="NCBI Taxonomy" id="1069815"/>
    <lineage>
        <taxon>Eukaryota</taxon>
        <taxon>Metazoa</taxon>
        <taxon>Spiralia</taxon>
        <taxon>Lophotrochozoa</taxon>
        <taxon>Mollusca</taxon>
        <taxon>Bivalvia</taxon>
        <taxon>Autobranchia</taxon>
        <taxon>Heteroconchia</taxon>
        <taxon>Palaeoheterodonta</taxon>
        <taxon>Unionida</taxon>
        <taxon>Unionoidea</taxon>
        <taxon>Unionidae</taxon>
        <taxon>Unioninae</taxon>
        <taxon>Sinanodonta</taxon>
    </lineage>
</organism>
<dbReference type="Proteomes" id="UP001634394">
    <property type="component" value="Unassembled WGS sequence"/>
</dbReference>
<comment type="subcellular location">
    <subcellularLocation>
        <location evidence="1">Secreted</location>
    </subcellularLocation>
</comment>